<organism evidence="1 2">
    <name type="scientific">Mariniflexile aquimaris</name>
    <dbReference type="NCBI Taxonomy" id="881009"/>
    <lineage>
        <taxon>Bacteria</taxon>
        <taxon>Pseudomonadati</taxon>
        <taxon>Bacteroidota</taxon>
        <taxon>Flavobacteriia</taxon>
        <taxon>Flavobacteriales</taxon>
        <taxon>Flavobacteriaceae</taxon>
        <taxon>Mariniflexile</taxon>
    </lineage>
</organism>
<comment type="caution">
    <text evidence="1">The sequence shown here is derived from an EMBL/GenBank/DDBJ whole genome shotgun (WGS) entry which is preliminary data.</text>
</comment>
<protein>
    <submittedName>
        <fullName evidence="1">Uncharacterized protein</fullName>
    </submittedName>
</protein>
<keyword evidence="2" id="KW-1185">Reference proteome</keyword>
<dbReference type="EMBL" id="JBHTIB010000002">
    <property type="protein sequence ID" value="MFD0834674.1"/>
    <property type="molecule type" value="Genomic_DNA"/>
</dbReference>
<accession>A0ABW3BQ50</accession>
<dbReference type="Proteomes" id="UP001597011">
    <property type="component" value="Unassembled WGS sequence"/>
</dbReference>
<evidence type="ECO:0000313" key="2">
    <source>
        <dbReference type="Proteomes" id="UP001597011"/>
    </source>
</evidence>
<proteinExistence type="predicted"/>
<sequence length="367" mass="40076">MNAINSTQVFSKTQEGSYNALGEPCSTTVFSGGPSGGGGSTGVANPFDDTLTGNPYGSVYPPVVGLNDISSCTYTMSAGHIPGGSQTPTWYIYINCGTNGGSYEGNMEEMDSKTTNTSTCAEVTGVIGVNPNEACGDGYVFDYELNTCVVDDKIDASGLTGKAECVYTKMVDNNNNINWILENFQDRDKPSQFNLIFQMSTTLGDKTNASTATPLQSGIPNTFVININQNRAENINTSLTVARTIIHEGIHARLWEFAYRNGGTVSQSDFPGVYEFMRTYGKNWDHEQMAAYYRETIAAGLKQFDNGQHTDEYYNALAWEGLSEIEDANNSHALIYTQAWQKLMIAEQQKVLQIITDEKANGSKECE</sequence>
<evidence type="ECO:0000313" key="1">
    <source>
        <dbReference type="EMBL" id="MFD0834674.1"/>
    </source>
</evidence>
<reference evidence="2" key="1">
    <citation type="journal article" date="2019" name="Int. J. Syst. Evol. Microbiol.">
        <title>The Global Catalogue of Microorganisms (GCM) 10K type strain sequencing project: providing services to taxonomists for standard genome sequencing and annotation.</title>
        <authorList>
            <consortium name="The Broad Institute Genomics Platform"/>
            <consortium name="The Broad Institute Genome Sequencing Center for Infectious Disease"/>
            <person name="Wu L."/>
            <person name="Ma J."/>
        </authorList>
    </citation>
    <scope>NUCLEOTIDE SEQUENCE [LARGE SCALE GENOMIC DNA]</scope>
    <source>
        <strain evidence="2">CCUG 60529</strain>
    </source>
</reference>
<dbReference type="RefSeq" id="WP_379939134.1">
    <property type="nucleotide sequence ID" value="NZ_JBHTIB010000002.1"/>
</dbReference>
<gene>
    <name evidence="1" type="ORF">ACFQ0I_02775</name>
</gene>
<name>A0ABW3BQ50_9FLAO</name>